<dbReference type="PANTHER" id="PTHR13844">
    <property type="entry name" value="SWI/SNF-RELATED MATRIX-ASSOCIATED ACTIN-DEPENDENT REGULATOR OF CHROMATIN SUBFAMILY D"/>
    <property type="match status" value="1"/>
</dbReference>
<dbReference type="OrthoDB" id="10263741at2759"/>
<keyword evidence="5" id="KW-1185">Reference proteome</keyword>
<proteinExistence type="predicted"/>
<gene>
    <name evidence="4" type="primary">Aste57867_11048</name>
    <name evidence="3" type="ORF">As57867_011006</name>
    <name evidence="4" type="ORF">ASTE57867_11048</name>
</gene>
<feature type="domain" description="DM2" evidence="2">
    <location>
        <begin position="198"/>
        <end position="284"/>
    </location>
</feature>
<reference evidence="3" key="2">
    <citation type="submission" date="2019-06" db="EMBL/GenBank/DDBJ databases">
        <title>Genomics analysis of Aphanomyces spp. identifies a new class of oomycete effector associated with host adaptation.</title>
        <authorList>
            <person name="Gaulin E."/>
        </authorList>
    </citation>
    <scope>NUCLEOTIDE SEQUENCE</scope>
    <source>
        <strain evidence="3">CBS 578.67</strain>
    </source>
</reference>
<evidence type="ECO:0000313" key="3">
    <source>
        <dbReference type="EMBL" id="KAF0698328.1"/>
    </source>
</evidence>
<reference evidence="4 5" key="1">
    <citation type="submission" date="2019-03" db="EMBL/GenBank/DDBJ databases">
        <authorList>
            <person name="Gaulin E."/>
            <person name="Dumas B."/>
        </authorList>
    </citation>
    <scope>NUCLEOTIDE SEQUENCE [LARGE SCALE GENOMIC DNA]</scope>
    <source>
        <strain evidence="4">CBS 568.67</strain>
    </source>
</reference>
<dbReference type="EMBL" id="CAADRA010005268">
    <property type="protein sequence ID" value="VFT87916.1"/>
    <property type="molecule type" value="Genomic_DNA"/>
</dbReference>
<sequence>MSEGPAATSKRKAVELHPEVEDIDPEQYESFKQLKALDDQLESTMQRHLRRLDMYAQAAPKLIRKTLAVSFYYSFDPTKGAKPDVKSTTTDNLSSPQPSASSSTSQDEVEGLTDVGEWTFRVEGTVMDGQHPWPTSKRFSHFIRKAVVDLDEHLFPTNNQVEWSSFRSGEDSDGFEITRPGKKGVATHSLRLQLVRNHAPERFTMAPDLFAAIGGYIQPNYGLEDGFTKADISLALWAYIKEKDLMQTDDCRVIDNDETFQAIFGCASMPIHAAMGKLQTKLTPVAPLILNFTLKLDDTAPMTEVRLDVKHLSVEVQADEELVRVQRTCFADIAAHAKTVAQESDLLEQQMADIAHRIQGHVDTRMWMRHFCADPAAFMEKVVASQESDTQIVTLSTTEKTTVGAHKHNPSLYGQPWVHSTIDMILNRDA</sequence>
<dbReference type="EMBL" id="VJMH01005247">
    <property type="protein sequence ID" value="KAF0698328.1"/>
    <property type="molecule type" value="Genomic_DNA"/>
</dbReference>
<dbReference type="SUPFAM" id="SSF47592">
    <property type="entry name" value="SWIB/MDM2 domain"/>
    <property type="match status" value="1"/>
</dbReference>
<accession>A0A485KSM2</accession>
<dbReference type="PROSITE" id="PS51925">
    <property type="entry name" value="SWIB_MDM2"/>
    <property type="match status" value="1"/>
</dbReference>
<evidence type="ECO:0000313" key="4">
    <source>
        <dbReference type="EMBL" id="VFT87916.1"/>
    </source>
</evidence>
<evidence type="ECO:0000313" key="5">
    <source>
        <dbReference type="Proteomes" id="UP000332933"/>
    </source>
</evidence>
<protein>
    <submittedName>
        <fullName evidence="4">Aste57867_11048 protein</fullName>
    </submittedName>
</protein>
<dbReference type="InterPro" id="IPR003121">
    <property type="entry name" value="SWIB_MDM2_domain"/>
</dbReference>
<organism evidence="4 5">
    <name type="scientific">Aphanomyces stellatus</name>
    <dbReference type="NCBI Taxonomy" id="120398"/>
    <lineage>
        <taxon>Eukaryota</taxon>
        <taxon>Sar</taxon>
        <taxon>Stramenopiles</taxon>
        <taxon>Oomycota</taxon>
        <taxon>Saprolegniomycetes</taxon>
        <taxon>Saprolegniales</taxon>
        <taxon>Verrucalvaceae</taxon>
        <taxon>Aphanomyces</taxon>
    </lineage>
</organism>
<name>A0A485KSM2_9STRA</name>
<dbReference type="Gene3D" id="1.10.245.10">
    <property type="entry name" value="SWIB/MDM2 domain"/>
    <property type="match status" value="1"/>
</dbReference>
<dbReference type="InterPro" id="IPR036885">
    <property type="entry name" value="SWIB_MDM2_dom_sf"/>
</dbReference>
<evidence type="ECO:0000256" key="1">
    <source>
        <dbReference type="SAM" id="MobiDB-lite"/>
    </source>
</evidence>
<dbReference type="AlphaFoldDB" id="A0A485KSM2"/>
<feature type="region of interest" description="Disordered" evidence="1">
    <location>
        <begin position="80"/>
        <end position="109"/>
    </location>
</feature>
<feature type="compositionally biased region" description="Low complexity" evidence="1">
    <location>
        <begin position="94"/>
        <end position="106"/>
    </location>
</feature>
<evidence type="ECO:0000259" key="2">
    <source>
        <dbReference type="PROSITE" id="PS51925"/>
    </source>
</evidence>
<dbReference type="Proteomes" id="UP000332933">
    <property type="component" value="Unassembled WGS sequence"/>
</dbReference>
<feature type="region of interest" description="Disordered" evidence="1">
    <location>
        <begin position="1"/>
        <end position="25"/>
    </location>
</feature>
<dbReference type="Pfam" id="PF02201">
    <property type="entry name" value="SWIB"/>
    <property type="match status" value="1"/>
</dbReference>